<evidence type="ECO:0000259" key="1">
    <source>
        <dbReference type="PROSITE" id="PS00028"/>
    </source>
</evidence>
<dbReference type="InterPro" id="IPR029006">
    <property type="entry name" value="ADF-H/Gelsolin-like_dom_sf"/>
</dbReference>
<accession>A0AA84ZG48</accession>
<dbReference type="PROSITE" id="PS00028">
    <property type="entry name" value="ZINC_FINGER_C2H2_1"/>
    <property type="match status" value="1"/>
</dbReference>
<organism evidence="2 3">
    <name type="scientific">Schistosoma margrebowiei</name>
    <dbReference type="NCBI Taxonomy" id="48269"/>
    <lineage>
        <taxon>Eukaryota</taxon>
        <taxon>Metazoa</taxon>
        <taxon>Spiralia</taxon>
        <taxon>Lophotrochozoa</taxon>
        <taxon>Platyhelminthes</taxon>
        <taxon>Trematoda</taxon>
        <taxon>Digenea</taxon>
        <taxon>Strigeidida</taxon>
        <taxon>Schistosomatoidea</taxon>
        <taxon>Schistosomatidae</taxon>
        <taxon>Schistosoma</taxon>
    </lineage>
</organism>
<dbReference type="InterPro" id="IPR002108">
    <property type="entry name" value="ADF-H"/>
</dbReference>
<evidence type="ECO:0000313" key="3">
    <source>
        <dbReference type="WBParaSite" id="SMRG1_27000.2"/>
    </source>
</evidence>
<dbReference type="InterPro" id="IPR013087">
    <property type="entry name" value="Znf_C2H2_type"/>
</dbReference>
<dbReference type="GO" id="GO:0003779">
    <property type="term" value="F:actin binding"/>
    <property type="evidence" value="ECO:0007669"/>
    <property type="project" value="InterPro"/>
</dbReference>
<reference evidence="3" key="1">
    <citation type="submission" date="2023-11" db="UniProtKB">
        <authorList>
            <consortium name="WormBaseParasite"/>
        </authorList>
    </citation>
    <scope>IDENTIFICATION</scope>
</reference>
<dbReference type="Gene3D" id="3.40.20.10">
    <property type="entry name" value="Severin"/>
    <property type="match status" value="1"/>
</dbReference>
<evidence type="ECO:0000313" key="2">
    <source>
        <dbReference type="Proteomes" id="UP000050790"/>
    </source>
</evidence>
<protein>
    <recommendedName>
        <fullName evidence="1">C2H2-type domain-containing protein</fullName>
    </recommendedName>
</protein>
<dbReference type="Pfam" id="PF00241">
    <property type="entry name" value="Cofilin_ADF"/>
    <property type="match status" value="1"/>
</dbReference>
<dbReference type="Proteomes" id="UP000050790">
    <property type="component" value="Unassembled WGS sequence"/>
</dbReference>
<dbReference type="AlphaFoldDB" id="A0AA84ZG48"/>
<name>A0AA84ZG48_9TREM</name>
<sequence length="105" mass="12159">MNSGAKCHSSCLVAYNELKMMKKHRYILFHIDEGEVRILKEAERAATYQDFRDDMIDAMKSEQGRTVFYYVDPEKLKPLEKYGVCVLKVCCKVSVPRDQIFLGST</sequence>
<proteinExistence type="predicted"/>
<dbReference type="WBParaSite" id="SMRG1_27000.2">
    <property type="protein sequence ID" value="SMRG1_27000.2"/>
    <property type="gene ID" value="SMRG1_27000"/>
</dbReference>
<feature type="domain" description="C2H2-type" evidence="1">
    <location>
        <begin position="7"/>
        <end position="30"/>
    </location>
</feature>
<dbReference type="SUPFAM" id="SSF55753">
    <property type="entry name" value="Actin depolymerizing proteins"/>
    <property type="match status" value="1"/>
</dbReference>